<dbReference type="CDD" id="cd07432">
    <property type="entry name" value="PHP_HisPPase"/>
    <property type="match status" value="1"/>
</dbReference>
<name>A0A1H9Y9D5_9FIRM</name>
<dbReference type="GO" id="GO:0035312">
    <property type="term" value="F:5'-3' DNA exonuclease activity"/>
    <property type="evidence" value="ECO:0007669"/>
    <property type="project" value="TreeGrafter"/>
</dbReference>
<dbReference type="InterPro" id="IPR016195">
    <property type="entry name" value="Pol/histidinol_Pase-like"/>
</dbReference>
<feature type="domain" description="Polymerase/histidinol phosphatase N-terminal" evidence="1">
    <location>
        <begin position="6"/>
        <end position="74"/>
    </location>
</feature>
<dbReference type="Pfam" id="PF02811">
    <property type="entry name" value="PHP"/>
    <property type="match status" value="1"/>
</dbReference>
<accession>A0A1H9Y9D5</accession>
<reference evidence="3" key="1">
    <citation type="submission" date="2016-10" db="EMBL/GenBank/DDBJ databases">
        <authorList>
            <person name="Varghese N."/>
            <person name="Submissions S."/>
        </authorList>
    </citation>
    <scope>NUCLEOTIDE SEQUENCE [LARGE SCALE GENOMIC DNA]</scope>
    <source>
        <strain evidence="3">DSM 13577</strain>
    </source>
</reference>
<keyword evidence="3" id="KW-1185">Reference proteome</keyword>
<evidence type="ECO:0000259" key="1">
    <source>
        <dbReference type="SMART" id="SM00481"/>
    </source>
</evidence>
<dbReference type="STRING" id="1120990.SAMN03080614_100232"/>
<dbReference type="EMBL" id="FOIF01000002">
    <property type="protein sequence ID" value="SES65433.1"/>
    <property type="molecule type" value="Genomic_DNA"/>
</dbReference>
<protein>
    <recommendedName>
        <fullName evidence="1">Polymerase/histidinol phosphatase N-terminal domain-containing protein</fullName>
    </recommendedName>
</protein>
<proteinExistence type="predicted"/>
<dbReference type="PANTHER" id="PTHR42924:SF3">
    <property type="entry name" value="POLYMERASE_HISTIDINOL PHOSPHATASE N-TERMINAL DOMAIN-CONTAINING PROTEIN"/>
    <property type="match status" value="1"/>
</dbReference>
<dbReference type="OrthoDB" id="9791620at2"/>
<dbReference type="PANTHER" id="PTHR42924">
    <property type="entry name" value="EXONUCLEASE"/>
    <property type="match status" value="1"/>
</dbReference>
<gene>
    <name evidence="2" type="ORF">SAMN03080614_100232</name>
</gene>
<dbReference type="SUPFAM" id="SSF89550">
    <property type="entry name" value="PHP domain-like"/>
    <property type="match status" value="1"/>
</dbReference>
<dbReference type="SMART" id="SM00481">
    <property type="entry name" value="POLIIIAc"/>
    <property type="match status" value="1"/>
</dbReference>
<evidence type="ECO:0000313" key="2">
    <source>
        <dbReference type="EMBL" id="SES65433.1"/>
    </source>
</evidence>
<dbReference type="GO" id="GO:0004534">
    <property type="term" value="F:5'-3' RNA exonuclease activity"/>
    <property type="evidence" value="ECO:0007669"/>
    <property type="project" value="TreeGrafter"/>
</dbReference>
<dbReference type="AlphaFoldDB" id="A0A1H9Y9D5"/>
<sequence>MLNLKGQLHIHSVLSPCASLEMGPQLIVQKAKELGLDFIGITDHNSTKNLKAFQDVCRANNMYFLPGIEVETKEEVHVLCYFNELEKAEELGLIVYQSLLPIPNDYELFGYQVIVNEKEDILGYEERLLLQRCSLSITELAKIVEKLQGVCIPAHIDRDKNGLLKTLGFIPEEPLFSILEVSKNCDITVFKDKYSLTNKNLFKGCDAHNLEDLVFEPINLVVKGFSLEELLLALQNREGRSYFQ</sequence>
<dbReference type="Gene3D" id="3.20.20.140">
    <property type="entry name" value="Metal-dependent hydrolases"/>
    <property type="match status" value="1"/>
</dbReference>
<dbReference type="Proteomes" id="UP000243819">
    <property type="component" value="Unassembled WGS sequence"/>
</dbReference>
<evidence type="ECO:0000313" key="3">
    <source>
        <dbReference type="Proteomes" id="UP000243819"/>
    </source>
</evidence>
<dbReference type="InterPro" id="IPR003141">
    <property type="entry name" value="Pol/His_phosphatase_N"/>
</dbReference>
<dbReference type="InterPro" id="IPR004013">
    <property type="entry name" value="PHP_dom"/>
</dbReference>
<organism evidence="2 3">
    <name type="scientific">Anaerobranca gottschalkii DSM 13577</name>
    <dbReference type="NCBI Taxonomy" id="1120990"/>
    <lineage>
        <taxon>Bacteria</taxon>
        <taxon>Bacillati</taxon>
        <taxon>Bacillota</taxon>
        <taxon>Clostridia</taxon>
        <taxon>Eubacteriales</taxon>
        <taxon>Proteinivoracaceae</taxon>
        <taxon>Anaerobranca</taxon>
    </lineage>
</organism>
<dbReference type="RefSeq" id="WP_091348060.1">
    <property type="nucleotide sequence ID" value="NZ_FOIF01000002.1"/>
</dbReference>
<dbReference type="InterPro" id="IPR052018">
    <property type="entry name" value="PHP_domain"/>
</dbReference>